<protein>
    <submittedName>
        <fullName evidence="1">Uncharacterized protein</fullName>
    </submittedName>
</protein>
<keyword evidence="1" id="KW-0614">Plasmid</keyword>
<reference evidence="1" key="1">
    <citation type="submission" date="2015-03" db="EMBL/GenBank/DDBJ databases">
        <title>Allelic Variants of blaVIM Reside on Diverse Mobile Genetic Elements in Gram-negative Clinical Isolates from the USA.</title>
        <authorList>
            <person name="McGann P."/>
            <person name="Snesrud E."/>
            <person name="Ong A.C."/>
            <person name="Clifford R."/>
            <person name="Kwak Y.I."/>
            <person name="Steele E.D."/>
            <person name="Rabinowitz R."/>
            <person name="Waterman P.E."/>
            <person name="Lesho E."/>
        </authorList>
    </citation>
    <scope>NUCLEOTIDE SEQUENCE</scope>
    <source>
        <strain evidence="1">MRSN17626</strain>
        <plasmid evidence="1">pMRVIM0813</plasmid>
    </source>
</reference>
<accession>A0A0G3B6L7</accession>
<organism evidence="1">
    <name type="scientific">Enterobacter cloacae</name>
    <dbReference type="NCBI Taxonomy" id="550"/>
    <lineage>
        <taxon>Bacteria</taxon>
        <taxon>Pseudomonadati</taxon>
        <taxon>Pseudomonadota</taxon>
        <taxon>Gammaproteobacteria</taxon>
        <taxon>Enterobacterales</taxon>
        <taxon>Enterobacteriaceae</taxon>
        <taxon>Enterobacter</taxon>
        <taxon>Enterobacter cloacae complex</taxon>
    </lineage>
</organism>
<name>A0A0G3B6L7_ENTCL</name>
<proteinExistence type="predicted"/>
<dbReference type="EMBL" id="KP975077">
    <property type="protein sequence ID" value="AKJ19139.1"/>
    <property type="molecule type" value="Genomic_DNA"/>
</dbReference>
<sequence>MTIDRFLITRNISWPSCYIVDAFHYVWMKPKLLGSDVNIILHFFEVQFTPIMAKATTLCKYTAIICTVTPTNNSI</sequence>
<evidence type="ECO:0000313" key="1">
    <source>
        <dbReference type="EMBL" id="AKJ19139.1"/>
    </source>
</evidence>
<geneLocation type="plasmid" evidence="1">
    <name>pMRVIM0813</name>
</geneLocation>
<dbReference type="AlphaFoldDB" id="A0A0G3B6L7"/>